<comment type="caution">
    <text evidence="5">The sequence shown here is derived from an EMBL/GenBank/DDBJ whole genome shotgun (WGS) entry which is preliminary data.</text>
</comment>
<proteinExistence type="inferred from homology"/>
<evidence type="ECO:0000256" key="3">
    <source>
        <dbReference type="ARBA" id="ARBA00022801"/>
    </source>
</evidence>
<dbReference type="Gene3D" id="3.20.20.140">
    <property type="entry name" value="Metal-dependent hydrolases"/>
    <property type="match status" value="1"/>
</dbReference>
<dbReference type="EMBL" id="JACNYK010000008">
    <property type="protein sequence ID" value="MBD1427766.1"/>
    <property type="molecule type" value="Genomic_DNA"/>
</dbReference>
<comment type="similarity">
    <text evidence="1">Belongs to the metallo-dependent hydrolases superfamily. CpsB/CapC family.</text>
</comment>
<gene>
    <name evidence="5" type="ORF">H8B17_19475</name>
</gene>
<organism evidence="5 6">
    <name type="scientific">Sphingobacterium arenae</name>
    <dbReference type="NCBI Taxonomy" id="1280598"/>
    <lineage>
        <taxon>Bacteria</taxon>
        <taxon>Pseudomonadati</taxon>
        <taxon>Bacteroidota</taxon>
        <taxon>Sphingobacteriia</taxon>
        <taxon>Sphingobacteriales</taxon>
        <taxon>Sphingobacteriaceae</taxon>
        <taxon>Sphingobacterium</taxon>
    </lineage>
</organism>
<dbReference type="Proteomes" id="UP000606494">
    <property type="component" value="Unassembled WGS sequence"/>
</dbReference>
<dbReference type="PANTHER" id="PTHR39181:SF1">
    <property type="entry name" value="TYROSINE-PROTEIN PHOSPHATASE YWQE"/>
    <property type="match status" value="1"/>
</dbReference>
<evidence type="ECO:0000256" key="4">
    <source>
        <dbReference type="ARBA" id="ARBA00051722"/>
    </source>
</evidence>
<dbReference type="PIRSF" id="PIRSF016557">
    <property type="entry name" value="Caps_synth_CpsB"/>
    <property type="match status" value="1"/>
</dbReference>
<keyword evidence="3" id="KW-0378">Hydrolase</keyword>
<evidence type="ECO:0000313" key="6">
    <source>
        <dbReference type="Proteomes" id="UP000606494"/>
    </source>
</evidence>
<evidence type="ECO:0000256" key="1">
    <source>
        <dbReference type="ARBA" id="ARBA00005750"/>
    </source>
</evidence>
<accession>A0ABR7Y8Y7</accession>
<evidence type="ECO:0000256" key="2">
    <source>
        <dbReference type="ARBA" id="ARBA00013064"/>
    </source>
</evidence>
<dbReference type="RefSeq" id="WP_190310914.1">
    <property type="nucleotide sequence ID" value="NZ_JACNYK010000008.1"/>
</dbReference>
<dbReference type="SUPFAM" id="SSF89550">
    <property type="entry name" value="PHP domain-like"/>
    <property type="match status" value="1"/>
</dbReference>
<dbReference type="PANTHER" id="PTHR39181">
    <property type="entry name" value="TYROSINE-PROTEIN PHOSPHATASE YWQE"/>
    <property type="match status" value="1"/>
</dbReference>
<sequence>MGKSEVGLPMFVPSTYEELFMLSIFSRKRKYNDLSWLQVDVHNHLLPRVDDGSASVSQSLELLAMLTNQGIQQFIATPHIWDGMYPNNKASIQRSWEETLRDTDLPKNQLRYAAEYMVSEQLLEDLDNPLVPLLCLAGGYLLIEMPLTNESPLVQEVIQKLIDRGITPILAHPERYIYYQHAPSMLKAYKDRGCLLQINLLSCYGYYGPREKNVVKYLTGKGMIDLIGTNVHDQRHVKAIEHYVRKEDISTLFLEKLRNAEFLLEQGTARKYGN</sequence>
<name>A0ABR7Y8Y7_9SPHI</name>
<evidence type="ECO:0000313" key="5">
    <source>
        <dbReference type="EMBL" id="MBD1427766.1"/>
    </source>
</evidence>
<dbReference type="InterPro" id="IPR016195">
    <property type="entry name" value="Pol/histidinol_Pase-like"/>
</dbReference>
<protein>
    <recommendedName>
        <fullName evidence="2">protein-tyrosine-phosphatase</fullName>
        <ecNumber evidence="2">3.1.3.48</ecNumber>
    </recommendedName>
</protein>
<reference evidence="5 6" key="1">
    <citation type="submission" date="2020-08" db="EMBL/GenBank/DDBJ databases">
        <title>Sphingobacterium sp. DN00404 isolated from aquaculture water.</title>
        <authorList>
            <person name="Zhang M."/>
        </authorList>
    </citation>
    <scope>NUCLEOTIDE SEQUENCE [LARGE SCALE GENOMIC DNA]</scope>
    <source>
        <strain evidence="5 6">KCTC 32294</strain>
    </source>
</reference>
<keyword evidence="6" id="KW-1185">Reference proteome</keyword>
<dbReference type="InterPro" id="IPR016667">
    <property type="entry name" value="Caps_polysacc_synth_CpsB/CapC"/>
</dbReference>
<comment type="catalytic activity">
    <reaction evidence="4">
        <text>O-phospho-L-tyrosyl-[protein] + H2O = L-tyrosyl-[protein] + phosphate</text>
        <dbReference type="Rhea" id="RHEA:10684"/>
        <dbReference type="Rhea" id="RHEA-COMP:10136"/>
        <dbReference type="Rhea" id="RHEA-COMP:20101"/>
        <dbReference type="ChEBI" id="CHEBI:15377"/>
        <dbReference type="ChEBI" id="CHEBI:43474"/>
        <dbReference type="ChEBI" id="CHEBI:46858"/>
        <dbReference type="ChEBI" id="CHEBI:61978"/>
        <dbReference type="EC" id="3.1.3.48"/>
    </reaction>
</comment>
<dbReference type="EC" id="3.1.3.48" evidence="2"/>
<dbReference type="Pfam" id="PF19567">
    <property type="entry name" value="CpsB_CapC"/>
    <property type="match status" value="1"/>
</dbReference>